<keyword evidence="1" id="KW-0472">Membrane</keyword>
<evidence type="ECO:0000313" key="2">
    <source>
        <dbReference type="EMBL" id="RDS83416.1"/>
    </source>
</evidence>
<sequence>MKSRQIFGFPFTGGVATIANFGSRILLGKWMSYVPAIVTFHVTGMITCVRAEPTFRLSIRRQRISRRRVVIRTGKPGCGLADRHYLIGIG</sequence>
<feature type="transmembrane region" description="Helical" evidence="1">
    <location>
        <begin position="7"/>
        <end position="27"/>
    </location>
</feature>
<reference evidence="2 3" key="1">
    <citation type="submission" date="2018-07" db="EMBL/GenBank/DDBJ databases">
        <title>Dyella monticola sp. nov. and Dyella psychrodurans sp. nov. isolated from monsoon evergreen broad-leaved forest soil of Dinghu Mountain, China.</title>
        <authorList>
            <person name="Gao Z."/>
            <person name="Qiu L."/>
        </authorList>
    </citation>
    <scope>NUCLEOTIDE SEQUENCE [LARGE SCALE GENOMIC DNA]</scope>
    <source>
        <strain evidence="2 3">4MSK11</strain>
    </source>
</reference>
<evidence type="ECO:0000313" key="3">
    <source>
        <dbReference type="Proteomes" id="UP000255334"/>
    </source>
</evidence>
<feature type="transmembrane region" description="Helical" evidence="1">
    <location>
        <begin position="33"/>
        <end position="51"/>
    </location>
</feature>
<keyword evidence="1" id="KW-1133">Transmembrane helix</keyword>
<proteinExistence type="predicted"/>
<evidence type="ECO:0000256" key="1">
    <source>
        <dbReference type="SAM" id="Phobius"/>
    </source>
</evidence>
<accession>A0A370X4Y5</accession>
<dbReference type="Proteomes" id="UP000255334">
    <property type="component" value="Unassembled WGS sequence"/>
</dbReference>
<dbReference type="RefSeq" id="WP_115478456.1">
    <property type="nucleotide sequence ID" value="NZ_QRBF01000004.1"/>
</dbReference>
<gene>
    <name evidence="2" type="ORF">DWU99_12875</name>
</gene>
<dbReference type="OrthoDB" id="7060875at2"/>
<dbReference type="EMBL" id="QRBF01000004">
    <property type="protein sequence ID" value="RDS83416.1"/>
    <property type="molecule type" value="Genomic_DNA"/>
</dbReference>
<keyword evidence="1" id="KW-0812">Transmembrane</keyword>
<organism evidence="2 3">
    <name type="scientific">Dyella psychrodurans</name>
    <dbReference type="NCBI Taxonomy" id="1927960"/>
    <lineage>
        <taxon>Bacteria</taxon>
        <taxon>Pseudomonadati</taxon>
        <taxon>Pseudomonadota</taxon>
        <taxon>Gammaproteobacteria</taxon>
        <taxon>Lysobacterales</taxon>
        <taxon>Rhodanobacteraceae</taxon>
        <taxon>Dyella</taxon>
    </lineage>
</organism>
<keyword evidence="3" id="KW-1185">Reference proteome</keyword>
<comment type="caution">
    <text evidence="2">The sequence shown here is derived from an EMBL/GenBank/DDBJ whole genome shotgun (WGS) entry which is preliminary data.</text>
</comment>
<name>A0A370X4Y5_9GAMM</name>
<protein>
    <submittedName>
        <fullName evidence="2">Uncharacterized protein</fullName>
    </submittedName>
</protein>
<dbReference type="AlphaFoldDB" id="A0A370X4Y5"/>